<dbReference type="InterPro" id="IPR000058">
    <property type="entry name" value="Znf_AN1"/>
</dbReference>
<dbReference type="OrthoDB" id="431929at2759"/>
<keyword evidence="4" id="KW-0862">Zinc</keyword>
<keyword evidence="9" id="KW-1185">Reference proteome</keyword>
<keyword evidence="1" id="KW-0479">Metal-binding</keyword>
<dbReference type="AlphaFoldDB" id="E4X710"/>
<dbReference type="PANTHER" id="PTHR14677">
    <property type="entry name" value="ARSENITE INDUCUBLE RNA ASSOCIATED PROTEIN AIP-1-RELATED"/>
    <property type="match status" value="1"/>
</dbReference>
<evidence type="ECO:0000256" key="6">
    <source>
        <dbReference type="SAM" id="MobiDB-lite"/>
    </source>
</evidence>
<reference evidence="8" key="1">
    <citation type="journal article" date="2010" name="Science">
        <title>Plasticity of animal genome architecture unmasked by rapid evolution of a pelagic tunicate.</title>
        <authorList>
            <person name="Denoeud F."/>
            <person name="Henriet S."/>
            <person name="Mungpakdee S."/>
            <person name="Aury J.M."/>
            <person name="Da Silva C."/>
            <person name="Brinkmann H."/>
            <person name="Mikhaleva J."/>
            <person name="Olsen L.C."/>
            <person name="Jubin C."/>
            <person name="Canestro C."/>
            <person name="Bouquet J.M."/>
            <person name="Danks G."/>
            <person name="Poulain J."/>
            <person name="Campsteijn C."/>
            <person name="Adamski M."/>
            <person name="Cross I."/>
            <person name="Yadetie F."/>
            <person name="Muffato M."/>
            <person name="Louis A."/>
            <person name="Butcher S."/>
            <person name="Tsagkogeorga G."/>
            <person name="Konrad A."/>
            <person name="Singh S."/>
            <person name="Jensen M.F."/>
            <person name="Cong E.H."/>
            <person name="Eikeseth-Otteraa H."/>
            <person name="Noel B."/>
            <person name="Anthouard V."/>
            <person name="Porcel B.M."/>
            <person name="Kachouri-Lafond R."/>
            <person name="Nishino A."/>
            <person name="Ugolini M."/>
            <person name="Chourrout P."/>
            <person name="Nishida H."/>
            <person name="Aasland R."/>
            <person name="Huzurbazar S."/>
            <person name="Westhof E."/>
            <person name="Delsuc F."/>
            <person name="Lehrach H."/>
            <person name="Reinhardt R."/>
            <person name="Weissenbach J."/>
            <person name="Roy S.W."/>
            <person name="Artiguenave F."/>
            <person name="Postlethwait J.H."/>
            <person name="Manak J.R."/>
            <person name="Thompson E.M."/>
            <person name="Jaillon O."/>
            <person name="Du Pasquier L."/>
            <person name="Boudinot P."/>
            <person name="Liberles D.A."/>
            <person name="Volff J.N."/>
            <person name="Philippe H."/>
            <person name="Lenhard B."/>
            <person name="Roest Crollius H."/>
            <person name="Wincker P."/>
            <person name="Chourrout D."/>
        </authorList>
    </citation>
    <scope>NUCLEOTIDE SEQUENCE [LARGE SCALE GENOMIC DNA]</scope>
</reference>
<dbReference type="InterPro" id="IPR057357">
    <property type="entry name" value="Znf-C2H2_ZFAND2A/B"/>
</dbReference>
<keyword evidence="3 5" id="KW-0863">Zinc-finger</keyword>
<organism evidence="8">
    <name type="scientific">Oikopleura dioica</name>
    <name type="common">Tunicate</name>
    <dbReference type="NCBI Taxonomy" id="34765"/>
    <lineage>
        <taxon>Eukaryota</taxon>
        <taxon>Metazoa</taxon>
        <taxon>Chordata</taxon>
        <taxon>Tunicata</taxon>
        <taxon>Appendicularia</taxon>
        <taxon>Copelata</taxon>
        <taxon>Oikopleuridae</taxon>
        <taxon>Oikopleura</taxon>
    </lineage>
</organism>
<name>E4X710_OIKDI</name>
<feature type="domain" description="AN1-type" evidence="7">
    <location>
        <begin position="4"/>
        <end position="52"/>
    </location>
</feature>
<dbReference type="Proteomes" id="UP000001307">
    <property type="component" value="Unassembled WGS sequence"/>
</dbReference>
<feature type="domain" description="AN1-type" evidence="7">
    <location>
        <begin position="96"/>
        <end position="144"/>
    </location>
</feature>
<evidence type="ECO:0000256" key="5">
    <source>
        <dbReference type="PROSITE-ProRule" id="PRU00449"/>
    </source>
</evidence>
<evidence type="ECO:0000256" key="4">
    <source>
        <dbReference type="ARBA" id="ARBA00022833"/>
    </source>
</evidence>
<evidence type="ECO:0000313" key="9">
    <source>
        <dbReference type="Proteomes" id="UP000001307"/>
    </source>
</evidence>
<sequence>MELPHLGSHCHFTDCNRLDFLPMKCRGCSESFCSEHFGLEIHNCAKSGIVDRQVPTCPLCNKPVPLGISNKPPDQIVNDHIDRNCDSQAAAKKRAKKKEGRCCAKKCKTKELIPIFCELCKRPVCLKHRFPKDHDCLQNKNNGLSDQEAMAKAIKLSIQDQPGSTTKLEEARRAQQEALDKAIAQRLQVHTKSSTKNKKPKTSNQTKISQFFSTTKPSFQSKR</sequence>
<dbReference type="GO" id="GO:0005737">
    <property type="term" value="C:cytoplasm"/>
    <property type="evidence" value="ECO:0007669"/>
    <property type="project" value="TreeGrafter"/>
</dbReference>
<evidence type="ECO:0000313" key="8">
    <source>
        <dbReference type="EMBL" id="CBY08001.1"/>
    </source>
</evidence>
<dbReference type="FunCoup" id="E4X710">
    <property type="interactions" value="295"/>
</dbReference>
<accession>E4X710</accession>
<evidence type="ECO:0000259" key="7">
    <source>
        <dbReference type="PROSITE" id="PS51039"/>
    </source>
</evidence>
<protein>
    <recommendedName>
        <fullName evidence="7">AN1-type domain-containing protein</fullName>
    </recommendedName>
</protein>
<feature type="region of interest" description="Disordered" evidence="6">
    <location>
        <begin position="187"/>
        <end position="223"/>
    </location>
</feature>
<dbReference type="GO" id="GO:0008270">
    <property type="term" value="F:zinc ion binding"/>
    <property type="evidence" value="ECO:0007669"/>
    <property type="project" value="UniProtKB-KW"/>
</dbReference>
<dbReference type="PROSITE" id="PS51039">
    <property type="entry name" value="ZF_AN1"/>
    <property type="match status" value="2"/>
</dbReference>
<proteinExistence type="predicted"/>
<dbReference type="Gene3D" id="4.10.1110.10">
    <property type="entry name" value="AN1-like Zinc finger"/>
    <property type="match status" value="2"/>
</dbReference>
<dbReference type="InterPro" id="IPR035896">
    <property type="entry name" value="AN1-like_Znf"/>
</dbReference>
<dbReference type="InParanoid" id="E4X710"/>
<dbReference type="Pfam" id="PF01428">
    <property type="entry name" value="zf-AN1"/>
    <property type="match status" value="2"/>
</dbReference>
<keyword evidence="2" id="KW-0677">Repeat</keyword>
<evidence type="ECO:0000256" key="2">
    <source>
        <dbReference type="ARBA" id="ARBA00022737"/>
    </source>
</evidence>
<feature type="compositionally biased region" description="Polar residues" evidence="6">
    <location>
        <begin position="208"/>
        <end position="223"/>
    </location>
</feature>
<dbReference type="SUPFAM" id="SSF118310">
    <property type="entry name" value="AN1-like Zinc finger"/>
    <property type="match status" value="2"/>
</dbReference>
<dbReference type="SMART" id="SM00154">
    <property type="entry name" value="ZnF_AN1"/>
    <property type="match status" value="2"/>
</dbReference>
<evidence type="ECO:0000256" key="3">
    <source>
        <dbReference type="ARBA" id="ARBA00022771"/>
    </source>
</evidence>
<gene>
    <name evidence="8" type="ORF">GSOID_T00003366001</name>
</gene>
<evidence type="ECO:0000256" key="1">
    <source>
        <dbReference type="ARBA" id="ARBA00022723"/>
    </source>
</evidence>
<dbReference type="Pfam" id="PF25403">
    <property type="entry name" value="zf-C2H2_ZFAND2"/>
    <property type="match status" value="1"/>
</dbReference>
<dbReference type="PANTHER" id="PTHR14677:SF20">
    <property type="entry name" value="ZINC FINGER AN1-TYPE CONTAINING 2A-RELATED"/>
    <property type="match status" value="1"/>
</dbReference>
<dbReference type="EMBL" id="FN653027">
    <property type="protein sequence ID" value="CBY08001.1"/>
    <property type="molecule type" value="Genomic_DNA"/>
</dbReference>